<organism evidence="3 4">
    <name type="scientific">Diaporthe australafricana</name>
    <dbReference type="NCBI Taxonomy" id="127596"/>
    <lineage>
        <taxon>Eukaryota</taxon>
        <taxon>Fungi</taxon>
        <taxon>Dikarya</taxon>
        <taxon>Ascomycota</taxon>
        <taxon>Pezizomycotina</taxon>
        <taxon>Sordariomycetes</taxon>
        <taxon>Sordariomycetidae</taxon>
        <taxon>Diaporthales</taxon>
        <taxon>Diaporthaceae</taxon>
        <taxon>Diaporthe</taxon>
    </lineage>
</organism>
<dbReference type="SUPFAM" id="SSF47459">
    <property type="entry name" value="HLH, helix-loop-helix DNA-binding domain"/>
    <property type="match status" value="1"/>
</dbReference>
<evidence type="ECO:0000313" key="4">
    <source>
        <dbReference type="Proteomes" id="UP001583177"/>
    </source>
</evidence>
<feature type="domain" description="BHLH" evidence="2">
    <location>
        <begin position="44"/>
        <end position="98"/>
    </location>
</feature>
<dbReference type="InterPro" id="IPR011598">
    <property type="entry name" value="bHLH_dom"/>
</dbReference>
<accession>A0ABR3WZQ0</accession>
<comment type="caution">
    <text evidence="3">The sequence shown here is derived from an EMBL/GenBank/DDBJ whole genome shotgun (WGS) entry which is preliminary data.</text>
</comment>
<dbReference type="CDD" id="cd00083">
    <property type="entry name" value="bHLH_SF"/>
    <property type="match status" value="1"/>
</dbReference>
<dbReference type="Proteomes" id="UP001583177">
    <property type="component" value="Unassembled WGS sequence"/>
</dbReference>
<evidence type="ECO:0000256" key="1">
    <source>
        <dbReference type="SAM" id="MobiDB-lite"/>
    </source>
</evidence>
<reference evidence="3 4" key="1">
    <citation type="journal article" date="2024" name="IMA Fungus">
        <title>IMA Genome - F19 : A genome assembly and annotation guide to empower mycologists, including annotated draft genome sequences of Ceratocystis pirilliformis, Diaporthe australafricana, Fusarium ophioides, Paecilomyces lecythidis, and Sporothrix stenoceras.</title>
        <authorList>
            <person name="Aylward J."/>
            <person name="Wilson A.M."/>
            <person name="Visagie C.M."/>
            <person name="Spraker J."/>
            <person name="Barnes I."/>
            <person name="Buitendag C."/>
            <person name="Ceriani C."/>
            <person name="Del Mar Angel L."/>
            <person name="du Plessis D."/>
            <person name="Fuchs T."/>
            <person name="Gasser K."/>
            <person name="Kramer D."/>
            <person name="Li W."/>
            <person name="Munsamy K."/>
            <person name="Piso A."/>
            <person name="Price J.L."/>
            <person name="Sonnekus B."/>
            <person name="Thomas C."/>
            <person name="van der Nest A."/>
            <person name="van Dijk A."/>
            <person name="van Heerden A."/>
            <person name="van Vuuren N."/>
            <person name="Yilmaz N."/>
            <person name="Duong T.A."/>
            <person name="van der Merwe N.A."/>
            <person name="Wingfield M.J."/>
            <person name="Wingfield B.D."/>
        </authorList>
    </citation>
    <scope>NUCLEOTIDE SEQUENCE [LARGE SCALE GENOMIC DNA]</scope>
    <source>
        <strain evidence="3 4">CMW 18300</strain>
    </source>
</reference>
<name>A0ABR3WZQ0_9PEZI</name>
<gene>
    <name evidence="3" type="ORF">Daus18300_005684</name>
</gene>
<keyword evidence="4" id="KW-1185">Reference proteome</keyword>
<dbReference type="Gene3D" id="4.10.280.10">
    <property type="entry name" value="Helix-loop-helix DNA-binding domain"/>
    <property type="match status" value="1"/>
</dbReference>
<evidence type="ECO:0000313" key="3">
    <source>
        <dbReference type="EMBL" id="KAL1869147.1"/>
    </source>
</evidence>
<feature type="compositionally biased region" description="Low complexity" evidence="1">
    <location>
        <begin position="155"/>
        <end position="166"/>
    </location>
</feature>
<sequence length="341" mass="36910">MPSAEEASPSPQAPRPVQDEEAGDRRHSDTGPSRKKRIRHWTADDRKVHSTFEKERRDAFRKSLLDLADLLPSLAGCKAQTISKHVVVDESIKHIAAQNECFSEALNRIKALIEERDDLIAVVNQGRNRIGLAARQSNTAADAFVRQWSDSESLPPVAAAEAGGPAHQQQRLDSFDGGHELSLNTTSAAIPAAGESTPHGESGGAITRLPISVPLASLPSNGLTEVGVQVATAPPDRAEQYHGLPVPPGLYSGDATAHGLNLRTAPPENHHHLSSQQQVNTRPHAPEVEAYILDIMSSDLELQNALPHFSQPSYTCSSDYALPPSLGDERNLNSEMVLWDF</sequence>
<feature type="region of interest" description="Disordered" evidence="1">
    <location>
        <begin position="1"/>
        <end position="42"/>
    </location>
</feature>
<proteinExistence type="predicted"/>
<dbReference type="InterPro" id="IPR036638">
    <property type="entry name" value="HLH_DNA-bd_sf"/>
</dbReference>
<evidence type="ECO:0000259" key="2">
    <source>
        <dbReference type="PROSITE" id="PS50888"/>
    </source>
</evidence>
<dbReference type="EMBL" id="JAWRVE010000042">
    <property type="protein sequence ID" value="KAL1869147.1"/>
    <property type="molecule type" value="Genomic_DNA"/>
</dbReference>
<protein>
    <recommendedName>
        <fullName evidence="2">BHLH domain-containing protein</fullName>
    </recommendedName>
</protein>
<feature type="region of interest" description="Disordered" evidence="1">
    <location>
        <begin position="155"/>
        <end position="182"/>
    </location>
</feature>
<dbReference type="PROSITE" id="PS50888">
    <property type="entry name" value="BHLH"/>
    <property type="match status" value="1"/>
</dbReference>